<dbReference type="EMBL" id="JANHOG010001902">
    <property type="protein sequence ID" value="KAJ3530078.1"/>
    <property type="molecule type" value="Genomic_DNA"/>
</dbReference>
<comment type="caution">
    <text evidence="1">The sequence shown here is derived from an EMBL/GenBank/DDBJ whole genome shotgun (WGS) entry which is preliminary data.</text>
</comment>
<protein>
    <submittedName>
        <fullName evidence="1">Uncharacterized protein</fullName>
    </submittedName>
</protein>
<keyword evidence="2" id="KW-1185">Reference proteome</keyword>
<evidence type="ECO:0000313" key="1">
    <source>
        <dbReference type="EMBL" id="KAJ3530078.1"/>
    </source>
</evidence>
<proteinExistence type="predicted"/>
<evidence type="ECO:0000313" key="2">
    <source>
        <dbReference type="Proteomes" id="UP001148662"/>
    </source>
</evidence>
<name>A0ACC1S1E7_9APHY</name>
<organism evidence="1 2">
    <name type="scientific">Phlebia brevispora</name>
    <dbReference type="NCBI Taxonomy" id="194682"/>
    <lineage>
        <taxon>Eukaryota</taxon>
        <taxon>Fungi</taxon>
        <taxon>Dikarya</taxon>
        <taxon>Basidiomycota</taxon>
        <taxon>Agaricomycotina</taxon>
        <taxon>Agaricomycetes</taxon>
        <taxon>Polyporales</taxon>
        <taxon>Meruliaceae</taxon>
        <taxon>Phlebia</taxon>
    </lineage>
</organism>
<accession>A0ACC1S1E7</accession>
<reference evidence="1" key="1">
    <citation type="submission" date="2022-07" db="EMBL/GenBank/DDBJ databases">
        <title>Genome Sequence of Phlebia brevispora.</title>
        <authorList>
            <person name="Buettner E."/>
        </authorList>
    </citation>
    <scope>NUCLEOTIDE SEQUENCE</scope>
    <source>
        <strain evidence="1">MPL23</strain>
    </source>
</reference>
<sequence length="268" mass="30607">MPEYRELLASHYTIQRWLDRVHTSHLDLTLQALWADVTRAEQTVATNPRAQHGHVFKLSPTDSYARGSGNDKRPLYPPAPWSGEGEETIDMRIEGCRHRSVRQFRPLHTLALHDVQCTPRNILLNMGELHFQAHLQTHVMCQVYTRTQWDEEVSRVIAEQRGFKVAIAFDFGQQGVLAFVSMDLLFTPNWACAVDELPPRLPDVYMDFGSFVDGVARWIITRRSGISHRGGLAVIAIRDANQVFAGMSVYTVTEVFFFSRSVRVPDRT</sequence>
<dbReference type="Proteomes" id="UP001148662">
    <property type="component" value="Unassembled WGS sequence"/>
</dbReference>
<gene>
    <name evidence="1" type="ORF">NM688_g7761</name>
</gene>